<evidence type="ECO:0000313" key="2">
    <source>
        <dbReference type="EMBL" id="CAD8288724.1"/>
    </source>
</evidence>
<organism evidence="2">
    <name type="scientific">Chlamydomonas euryale</name>
    <dbReference type="NCBI Taxonomy" id="1486919"/>
    <lineage>
        <taxon>Eukaryota</taxon>
        <taxon>Viridiplantae</taxon>
        <taxon>Chlorophyta</taxon>
        <taxon>core chlorophytes</taxon>
        <taxon>Chlorophyceae</taxon>
        <taxon>CS clade</taxon>
        <taxon>Chlamydomonadales</taxon>
        <taxon>Chlamydomonadaceae</taxon>
        <taxon>Chlamydomonas</taxon>
    </lineage>
</organism>
<protein>
    <submittedName>
        <fullName evidence="2">Uncharacterized protein</fullName>
    </submittedName>
</protein>
<dbReference type="AlphaFoldDB" id="A0A7R9V9F2"/>
<sequence>MADRASSHSDAACAHAHAHVHGTADAHGAVYHGIHTHGPGQELEQEPGSTALLASGPGLFMPVATGQAVATATDAARNGGFANKDEAGVPTRASPRWFTPLRMLLIFSFVNLFVFLDRGAAPRPGCVATATPPAPTLGSQRC</sequence>
<evidence type="ECO:0000256" key="1">
    <source>
        <dbReference type="SAM" id="MobiDB-lite"/>
    </source>
</evidence>
<name>A0A7R9V9F2_9CHLO</name>
<feature type="region of interest" description="Disordered" evidence="1">
    <location>
        <begin position="30"/>
        <end position="51"/>
    </location>
</feature>
<accession>A0A7R9V9F2</accession>
<gene>
    <name evidence="2" type="ORF">CEUR00632_LOCUS8763</name>
</gene>
<reference evidence="2" key="1">
    <citation type="submission" date="2021-01" db="EMBL/GenBank/DDBJ databases">
        <authorList>
            <person name="Corre E."/>
            <person name="Pelletier E."/>
            <person name="Niang G."/>
            <person name="Scheremetjew M."/>
            <person name="Finn R."/>
            <person name="Kale V."/>
            <person name="Holt S."/>
            <person name="Cochrane G."/>
            <person name="Meng A."/>
            <person name="Brown T."/>
            <person name="Cohen L."/>
        </authorList>
    </citation>
    <scope>NUCLEOTIDE SEQUENCE</scope>
    <source>
        <strain evidence="2">CCMP219</strain>
    </source>
</reference>
<proteinExistence type="predicted"/>
<dbReference type="EMBL" id="HBEC01018689">
    <property type="protein sequence ID" value="CAD8288724.1"/>
    <property type="molecule type" value="Transcribed_RNA"/>
</dbReference>